<keyword evidence="5 10" id="KW-0067">ATP-binding</keyword>
<dbReference type="Gene3D" id="3.40.50.300">
    <property type="entry name" value="P-loop containing nucleotide triphosphate hydrolases"/>
    <property type="match status" value="1"/>
</dbReference>
<dbReference type="InterPro" id="IPR027417">
    <property type="entry name" value="P-loop_NTPase"/>
</dbReference>
<dbReference type="PANTHER" id="PTHR43117:SF4">
    <property type="entry name" value="OSMOPROTECTANT IMPORT ATP-BINDING PROTEIN OSMV"/>
    <property type="match status" value="1"/>
</dbReference>
<dbReference type="PROSITE" id="PS00211">
    <property type="entry name" value="ABC_TRANSPORTER_1"/>
    <property type="match status" value="1"/>
</dbReference>
<keyword evidence="3" id="KW-0677">Repeat</keyword>
<evidence type="ECO:0000313" key="11">
    <source>
        <dbReference type="Proteomes" id="UP000237752"/>
    </source>
</evidence>
<dbReference type="RefSeq" id="WP_202862607.1">
    <property type="nucleotide sequence ID" value="NZ_PVUE01000013.1"/>
</dbReference>
<dbReference type="InterPro" id="IPR003593">
    <property type="entry name" value="AAA+_ATPase"/>
</dbReference>
<dbReference type="InterPro" id="IPR003439">
    <property type="entry name" value="ABC_transporter-like_ATP-bd"/>
</dbReference>
<keyword evidence="11" id="KW-1185">Reference proteome</keyword>
<accession>A0A2T0ZX25</accession>
<keyword evidence="4" id="KW-0547">Nucleotide-binding</keyword>
<evidence type="ECO:0000259" key="9">
    <source>
        <dbReference type="PROSITE" id="PS51371"/>
    </source>
</evidence>
<dbReference type="InterPro" id="IPR005892">
    <property type="entry name" value="Gly-betaine_transp_ATP-bd"/>
</dbReference>
<gene>
    <name evidence="10" type="ORF">CLV47_11375</name>
</gene>
<evidence type="ECO:0000256" key="5">
    <source>
        <dbReference type="ARBA" id="ARBA00022840"/>
    </source>
</evidence>
<protein>
    <recommendedName>
        <fullName evidence="6">ABC-type quaternary amine transporter</fullName>
        <ecNumber evidence="6">7.6.2.9</ecNumber>
    </recommendedName>
</protein>
<feature type="domain" description="CBS" evidence="9">
    <location>
        <begin position="273"/>
        <end position="330"/>
    </location>
</feature>
<dbReference type="CDD" id="cd02205">
    <property type="entry name" value="CBS_pair_SF"/>
    <property type="match status" value="1"/>
</dbReference>
<dbReference type="Pfam" id="PF00571">
    <property type="entry name" value="CBS"/>
    <property type="match status" value="2"/>
</dbReference>
<feature type="domain" description="ABC transporter" evidence="8">
    <location>
        <begin position="18"/>
        <end position="255"/>
    </location>
</feature>
<evidence type="ECO:0000256" key="6">
    <source>
        <dbReference type="ARBA" id="ARBA00066388"/>
    </source>
</evidence>
<reference evidence="10 11" key="1">
    <citation type="submission" date="2018-03" db="EMBL/GenBank/DDBJ databases">
        <title>Genomic Encyclopedia of Archaeal and Bacterial Type Strains, Phase II (KMG-II): from individual species to whole genera.</title>
        <authorList>
            <person name="Goeker M."/>
        </authorList>
    </citation>
    <scope>NUCLEOTIDE SEQUENCE [LARGE SCALE GENOMIC DNA]</scope>
    <source>
        <strain evidence="10 11">DSM 100065</strain>
    </source>
</reference>
<keyword evidence="2" id="KW-0813">Transport</keyword>
<dbReference type="FunFam" id="3.40.50.300:FF:000425">
    <property type="entry name" value="Probable ABC transporter, ATP-binding subunit"/>
    <property type="match status" value="1"/>
</dbReference>
<evidence type="ECO:0000256" key="1">
    <source>
        <dbReference type="ARBA" id="ARBA00005417"/>
    </source>
</evidence>
<dbReference type="GO" id="GO:0016020">
    <property type="term" value="C:membrane"/>
    <property type="evidence" value="ECO:0007669"/>
    <property type="project" value="InterPro"/>
</dbReference>
<dbReference type="Proteomes" id="UP000237752">
    <property type="component" value="Unassembled WGS sequence"/>
</dbReference>
<comment type="caution">
    <text evidence="10">The sequence shown here is derived from an EMBL/GenBank/DDBJ whole genome shotgun (WGS) entry which is preliminary data.</text>
</comment>
<proteinExistence type="inferred from homology"/>
<evidence type="ECO:0000313" key="10">
    <source>
        <dbReference type="EMBL" id="PRZ40909.1"/>
    </source>
</evidence>
<dbReference type="PROSITE" id="PS50893">
    <property type="entry name" value="ABC_TRANSPORTER_2"/>
    <property type="match status" value="1"/>
</dbReference>
<organism evidence="10 11">
    <name type="scientific">Antricoccus suffuscus</name>
    <dbReference type="NCBI Taxonomy" id="1629062"/>
    <lineage>
        <taxon>Bacteria</taxon>
        <taxon>Bacillati</taxon>
        <taxon>Actinomycetota</taxon>
        <taxon>Actinomycetes</taxon>
        <taxon>Geodermatophilales</taxon>
        <taxon>Antricoccaceae</taxon>
        <taxon>Antricoccus</taxon>
    </lineage>
</organism>
<sequence length="405" mass="44961">MTQTEPLQAPPAAKRTMIQLEGLTKTFPGTKKPAVDNLSLEIPEGEIVILVGSSGCGKTTTMKMINRIIEPSGGRIILEGEDVTKADPDELRRRIGYVIQQIGLFPHMTIEQNIATVPKLLGWDKKRISDRIDELLETVSMDPALYRRRYPKELSGGQQQRVGVARALSGDPDVMLMDEPFGAIDPITRERLQNEFLRLQADVKKTIVFVTHDIDEAIKMGDRIAILQEGANIAQYATPEEILTNPANDFVADFIGSGASLKRLNLSRVRDIELSQWPTVSVEATPDEALEVIRRSEESSVLVLDKNNRPVRWVGATDIQRRGERNLLQLGAPTTATVHMHSTLNDALNEMITASHSVAIVVTNDGTYQGIVDIDRINESIRAMRSATRTRMRGSLKHSSEPDDE</sequence>
<name>A0A2T0ZX25_9ACTN</name>
<dbReference type="AlphaFoldDB" id="A0A2T0ZX25"/>
<evidence type="ECO:0000256" key="3">
    <source>
        <dbReference type="ARBA" id="ARBA00022737"/>
    </source>
</evidence>
<dbReference type="InterPro" id="IPR000644">
    <property type="entry name" value="CBS_dom"/>
</dbReference>
<dbReference type="Gene3D" id="3.10.580.10">
    <property type="entry name" value="CBS-domain"/>
    <property type="match status" value="1"/>
</dbReference>
<dbReference type="NCBIfam" id="TIGR01186">
    <property type="entry name" value="proV"/>
    <property type="match status" value="1"/>
</dbReference>
<dbReference type="EMBL" id="PVUE01000013">
    <property type="protein sequence ID" value="PRZ40909.1"/>
    <property type="molecule type" value="Genomic_DNA"/>
</dbReference>
<dbReference type="Pfam" id="PF00005">
    <property type="entry name" value="ABC_tran"/>
    <property type="match status" value="1"/>
</dbReference>
<feature type="domain" description="CBS" evidence="9">
    <location>
        <begin position="331"/>
        <end position="388"/>
    </location>
</feature>
<dbReference type="PANTHER" id="PTHR43117">
    <property type="entry name" value="OSMOPROTECTANT IMPORT ATP-BINDING PROTEIN OSMV"/>
    <property type="match status" value="1"/>
</dbReference>
<evidence type="ECO:0000256" key="4">
    <source>
        <dbReference type="ARBA" id="ARBA00022741"/>
    </source>
</evidence>
<evidence type="ECO:0000256" key="7">
    <source>
        <dbReference type="PROSITE-ProRule" id="PRU00703"/>
    </source>
</evidence>
<keyword evidence="7" id="KW-0129">CBS domain</keyword>
<dbReference type="CDD" id="cd03295">
    <property type="entry name" value="ABC_OpuCA_Osmoprotection"/>
    <property type="match status" value="1"/>
</dbReference>
<comment type="similarity">
    <text evidence="1">Belongs to the ABC transporter superfamily.</text>
</comment>
<dbReference type="InterPro" id="IPR046342">
    <property type="entry name" value="CBS_dom_sf"/>
</dbReference>
<dbReference type="SUPFAM" id="SSF54631">
    <property type="entry name" value="CBS-domain pair"/>
    <property type="match status" value="1"/>
</dbReference>
<dbReference type="EC" id="7.6.2.9" evidence="6"/>
<evidence type="ECO:0000256" key="2">
    <source>
        <dbReference type="ARBA" id="ARBA00022448"/>
    </source>
</evidence>
<dbReference type="SMART" id="SM00382">
    <property type="entry name" value="AAA"/>
    <property type="match status" value="1"/>
</dbReference>
<dbReference type="GO" id="GO:0016887">
    <property type="term" value="F:ATP hydrolysis activity"/>
    <property type="evidence" value="ECO:0007669"/>
    <property type="project" value="InterPro"/>
</dbReference>
<evidence type="ECO:0000259" key="8">
    <source>
        <dbReference type="PROSITE" id="PS50893"/>
    </source>
</evidence>
<dbReference type="GO" id="GO:0031460">
    <property type="term" value="P:glycine betaine transport"/>
    <property type="evidence" value="ECO:0007669"/>
    <property type="project" value="InterPro"/>
</dbReference>
<dbReference type="InterPro" id="IPR017871">
    <property type="entry name" value="ABC_transporter-like_CS"/>
</dbReference>
<dbReference type="SUPFAM" id="SSF52540">
    <property type="entry name" value="P-loop containing nucleoside triphosphate hydrolases"/>
    <property type="match status" value="1"/>
</dbReference>
<dbReference type="GO" id="GO:0015418">
    <property type="term" value="F:ABC-type quaternary ammonium compound transporting activity"/>
    <property type="evidence" value="ECO:0007669"/>
    <property type="project" value="UniProtKB-EC"/>
</dbReference>
<dbReference type="PROSITE" id="PS51371">
    <property type="entry name" value="CBS"/>
    <property type="match status" value="2"/>
</dbReference>
<dbReference type="GO" id="GO:0005524">
    <property type="term" value="F:ATP binding"/>
    <property type="evidence" value="ECO:0007669"/>
    <property type="project" value="UniProtKB-KW"/>
</dbReference>